<evidence type="ECO:0000256" key="5">
    <source>
        <dbReference type="ARBA" id="ARBA00022927"/>
    </source>
</evidence>
<keyword evidence="5 10" id="KW-0653">Protein transport</keyword>
<evidence type="ECO:0000256" key="4">
    <source>
        <dbReference type="ARBA" id="ARBA00022448"/>
    </source>
</evidence>
<dbReference type="GO" id="GO:0006891">
    <property type="term" value="P:intra-Golgi vesicle-mediated transport"/>
    <property type="evidence" value="ECO:0007669"/>
    <property type="project" value="UniProtKB-UniRule"/>
</dbReference>
<comment type="function">
    <text evidence="10">Acts as component of the peripheral membrane COG complex that is involved in intra-Golgi protein trafficking. COG is located at the cis-Golgi, and regulates tethering of retrograde intra-Golgi vesicles and possibly a number of other membrane trafficking events.</text>
</comment>
<accession>A0A4P9W9V2</accession>
<keyword evidence="6 10" id="KW-0333">Golgi apparatus</keyword>
<evidence type="ECO:0000313" key="14">
    <source>
        <dbReference type="Proteomes" id="UP000269721"/>
    </source>
</evidence>
<organism evidence="13 14">
    <name type="scientific">Blyttiomyces helicus</name>
    <dbReference type="NCBI Taxonomy" id="388810"/>
    <lineage>
        <taxon>Eukaryota</taxon>
        <taxon>Fungi</taxon>
        <taxon>Fungi incertae sedis</taxon>
        <taxon>Chytridiomycota</taxon>
        <taxon>Chytridiomycota incertae sedis</taxon>
        <taxon>Chytridiomycetes</taxon>
        <taxon>Chytridiomycetes incertae sedis</taxon>
        <taxon>Blyttiomyces</taxon>
    </lineage>
</organism>
<dbReference type="InterPro" id="IPR048369">
    <property type="entry name" value="COG6_C"/>
</dbReference>
<dbReference type="EMBL" id="KZ997070">
    <property type="protein sequence ID" value="RKO87918.1"/>
    <property type="molecule type" value="Genomic_DNA"/>
</dbReference>
<comment type="subcellular location">
    <subcellularLocation>
        <location evidence="1 10">Golgi apparatus membrane</location>
        <topology evidence="1 10">Peripheral membrane protein</topology>
    </subcellularLocation>
</comment>
<evidence type="ECO:0000256" key="7">
    <source>
        <dbReference type="ARBA" id="ARBA00023136"/>
    </source>
</evidence>
<reference evidence="14" key="1">
    <citation type="journal article" date="2018" name="Nat. Microbiol.">
        <title>Leveraging single-cell genomics to expand the fungal tree of life.</title>
        <authorList>
            <person name="Ahrendt S.R."/>
            <person name="Quandt C.A."/>
            <person name="Ciobanu D."/>
            <person name="Clum A."/>
            <person name="Salamov A."/>
            <person name="Andreopoulos B."/>
            <person name="Cheng J.F."/>
            <person name="Woyke T."/>
            <person name="Pelin A."/>
            <person name="Henrissat B."/>
            <person name="Reynolds N.K."/>
            <person name="Benny G.L."/>
            <person name="Smith M.E."/>
            <person name="James T.Y."/>
            <person name="Grigoriev I.V."/>
        </authorList>
    </citation>
    <scope>NUCLEOTIDE SEQUENCE [LARGE SCALE GENOMIC DNA]</scope>
</reference>
<dbReference type="GO" id="GO:0017119">
    <property type="term" value="C:Golgi transport complex"/>
    <property type="evidence" value="ECO:0007669"/>
    <property type="project" value="UniProtKB-UniRule"/>
</dbReference>
<comment type="function">
    <text evidence="9">Acts as a component of the peripheral membrane COG complex that is involved in intra-Golgi protein trafficking. COG is located at the cis-Golgi, and regulates tethering of retrograde intra-Golgi vesicles and possibly a number of other membrane trafficking events.</text>
</comment>
<name>A0A4P9W9V2_9FUNG</name>
<evidence type="ECO:0000256" key="8">
    <source>
        <dbReference type="ARBA" id="ARBA00031348"/>
    </source>
</evidence>
<dbReference type="PANTHER" id="PTHR21506:SF0">
    <property type="entry name" value="CONSERVED OLIGOMERIC GOLGI COMPLEX SUBUNIT 6"/>
    <property type="match status" value="1"/>
</dbReference>
<evidence type="ECO:0000256" key="3">
    <source>
        <dbReference type="ARBA" id="ARBA00020973"/>
    </source>
</evidence>
<evidence type="ECO:0000256" key="10">
    <source>
        <dbReference type="RuleBase" id="RU365075"/>
    </source>
</evidence>
<dbReference type="InterPro" id="IPR010490">
    <property type="entry name" value="COG6"/>
</dbReference>
<evidence type="ECO:0000313" key="13">
    <source>
        <dbReference type="EMBL" id="RKO87918.1"/>
    </source>
</evidence>
<sequence length="668" mass="74428">MEGHSETTGTAPQAKLTKANPLSRKLQKILGTSLEDPNTQEALEALSEFYAVNSLAARRNLRSDIERRAMSINTRFLDAFEAVNEQLLEIEKEVQSVNRCYVEMEEKLAAATGQTAHLMKQTQDLKAKSARCQIRKSVVDVFLARFTLTDEEILVLTQPLRPVGPEFFESLKHLQQINDDCKALLITEHQKAGFEIMESMAGHQEAAYEKLFRWAQNECRSMNRDSPEVTAAMRDAMCALKQRPVLFQTCIDEISHIRRSAIVRSFLDALTRGGPGGFPRPIEIHAHDSLRYVGDMLAWLHQAAAGEREMLEGLFDAKPGGKPSATIPASNPLSPEGAIGVYEAEEQAISQILDKNLEGTCRPLRARVEQVLASQPGAITAYRIANLIQFYASIIIKALGPSAQLSLAVEEITEMAFKVFFDTLNSQASKLLRFVQTPNHDLLPPPAVKETILQLKEIMSSYDGSMVVSEQRENDFSEILMAILDPVLQMCVLGTSKLSPLENAIYMVNCLHHIQTALSLYSFTSRQVESIEFQIEAQIEVLVAEQYASLLQQSGLAPLMLAIEASHDKVPLALVPGMDSRSIADTMTRLDAFFYSVTGEVASTLSRVTSSRLTRRVTKRGFKMFIDAYRRLHTEVMDPANKYEFPSTILARTVEEVETLVAIGQDED</sequence>
<protein>
    <recommendedName>
        <fullName evidence="3 10">Conserved oligomeric Golgi complex subunit 6</fullName>
        <shortName evidence="10">COG complex subunit 6</shortName>
    </recommendedName>
    <alternativeName>
        <fullName evidence="8 10">Component of oligomeric Golgi complex 6</fullName>
    </alternativeName>
</protein>
<dbReference type="AlphaFoldDB" id="A0A4P9W9V2"/>
<feature type="domain" description="Conserved Oligomeric Golgi complex subunit 6 C-terminal" evidence="12">
    <location>
        <begin position="190"/>
        <end position="660"/>
    </location>
</feature>
<dbReference type="OrthoDB" id="272987at2759"/>
<evidence type="ECO:0000256" key="1">
    <source>
        <dbReference type="ARBA" id="ARBA00004395"/>
    </source>
</evidence>
<dbReference type="InterPro" id="IPR048368">
    <property type="entry name" value="COG6_N"/>
</dbReference>
<dbReference type="SMART" id="SM01087">
    <property type="entry name" value="COG6"/>
    <property type="match status" value="1"/>
</dbReference>
<evidence type="ECO:0000256" key="9">
    <source>
        <dbReference type="ARBA" id="ARBA00043873"/>
    </source>
</evidence>
<dbReference type="Pfam" id="PF20653">
    <property type="entry name" value="COG6_C"/>
    <property type="match status" value="1"/>
</dbReference>
<evidence type="ECO:0000259" key="12">
    <source>
        <dbReference type="Pfam" id="PF20653"/>
    </source>
</evidence>
<dbReference type="PANTHER" id="PTHR21506">
    <property type="entry name" value="COMPONENT OF OLIGOMERIC GOLGI COMPLEX 6"/>
    <property type="match status" value="1"/>
</dbReference>
<keyword evidence="7 10" id="KW-0472">Membrane</keyword>
<dbReference type="Proteomes" id="UP000269721">
    <property type="component" value="Unassembled WGS sequence"/>
</dbReference>
<comment type="subunit">
    <text evidence="10">Component of the conserved oligomeric Golgi complex.</text>
</comment>
<proteinExistence type="inferred from homology"/>
<keyword evidence="14" id="KW-1185">Reference proteome</keyword>
<feature type="domain" description="Conserved oligomeric complex COG6 N-terminal" evidence="11">
    <location>
        <begin position="46"/>
        <end position="158"/>
    </location>
</feature>
<dbReference type="Pfam" id="PF06419">
    <property type="entry name" value="COG6_N"/>
    <property type="match status" value="1"/>
</dbReference>
<keyword evidence="4 10" id="KW-0813">Transport</keyword>
<dbReference type="GO" id="GO:0000139">
    <property type="term" value="C:Golgi membrane"/>
    <property type="evidence" value="ECO:0007669"/>
    <property type="project" value="UniProtKB-SubCell"/>
</dbReference>
<evidence type="ECO:0000259" key="11">
    <source>
        <dbReference type="Pfam" id="PF06419"/>
    </source>
</evidence>
<comment type="similarity">
    <text evidence="2 10">Belongs to the COG6 family.</text>
</comment>
<dbReference type="GO" id="GO:0015031">
    <property type="term" value="P:protein transport"/>
    <property type="evidence" value="ECO:0007669"/>
    <property type="project" value="UniProtKB-KW"/>
</dbReference>
<evidence type="ECO:0000256" key="6">
    <source>
        <dbReference type="ARBA" id="ARBA00023034"/>
    </source>
</evidence>
<evidence type="ECO:0000256" key="2">
    <source>
        <dbReference type="ARBA" id="ARBA00011023"/>
    </source>
</evidence>
<gene>
    <name evidence="13" type="ORF">BDK51DRAFT_15622</name>
</gene>